<keyword evidence="3" id="KW-0050">Antiport</keyword>
<dbReference type="InterPro" id="IPR036291">
    <property type="entry name" value="NAD(P)-bd_dom_sf"/>
</dbReference>
<dbReference type="Pfam" id="PF02254">
    <property type="entry name" value="TrkA_N"/>
    <property type="match status" value="1"/>
</dbReference>
<keyword evidence="2" id="KW-0813">Transport</keyword>
<evidence type="ECO:0000256" key="4">
    <source>
        <dbReference type="ARBA" id="ARBA00022538"/>
    </source>
</evidence>
<dbReference type="GO" id="GO:0016020">
    <property type="term" value="C:membrane"/>
    <property type="evidence" value="ECO:0007669"/>
    <property type="project" value="InterPro"/>
</dbReference>
<dbReference type="Gene3D" id="1.20.1530.20">
    <property type="match status" value="1"/>
</dbReference>
<feature type="domain" description="RCK N-terminal" evidence="11">
    <location>
        <begin position="415"/>
        <end position="531"/>
    </location>
</feature>
<dbReference type="Pfam" id="PF00999">
    <property type="entry name" value="Na_H_Exchanger"/>
    <property type="match status" value="1"/>
</dbReference>
<evidence type="ECO:0000259" key="11">
    <source>
        <dbReference type="PROSITE" id="PS51201"/>
    </source>
</evidence>
<keyword evidence="7 10" id="KW-1133">Transmembrane helix</keyword>
<dbReference type="AlphaFoldDB" id="A0A0H3FX25"/>
<dbReference type="OrthoDB" id="9781411at2"/>
<accession>A0A0H3FX25</accession>
<dbReference type="GO" id="GO:0015297">
    <property type="term" value="F:antiporter activity"/>
    <property type="evidence" value="ECO:0007669"/>
    <property type="project" value="UniProtKB-KW"/>
</dbReference>
<protein>
    <submittedName>
        <fullName evidence="12">Sodium/hydrogen exchanger</fullName>
    </submittedName>
</protein>
<proteinExistence type="predicted"/>
<keyword evidence="5 10" id="KW-0812">Transmembrane</keyword>
<evidence type="ECO:0000256" key="1">
    <source>
        <dbReference type="ARBA" id="ARBA00004127"/>
    </source>
</evidence>
<dbReference type="KEGG" id="zmm:Zmob_0450"/>
<feature type="transmembrane region" description="Helical" evidence="10">
    <location>
        <begin position="160"/>
        <end position="183"/>
    </location>
</feature>
<evidence type="ECO:0000256" key="9">
    <source>
        <dbReference type="ARBA" id="ARBA00023136"/>
    </source>
</evidence>
<dbReference type="PANTHER" id="PTHR46157:SF4">
    <property type="entry name" value="K(+) EFFLUX ANTIPORTER 3, CHLOROPLASTIC"/>
    <property type="match status" value="1"/>
</dbReference>
<gene>
    <name evidence="12" type="ordered locus">Zmob_0450</name>
</gene>
<dbReference type="FunFam" id="3.40.50.720:FF:000036">
    <property type="entry name" value="Glutathione-regulated potassium-efflux system protein KefB"/>
    <property type="match status" value="1"/>
</dbReference>
<organism evidence="12 13">
    <name type="scientific">Zymomonas mobilis subsp. mobilis (strain ATCC 10988 / DSM 424 / LMG 404 / NCIMB 8938 / NRRL B-806 / ZM1)</name>
    <dbReference type="NCBI Taxonomy" id="555217"/>
    <lineage>
        <taxon>Bacteria</taxon>
        <taxon>Pseudomonadati</taxon>
        <taxon>Pseudomonadota</taxon>
        <taxon>Alphaproteobacteria</taxon>
        <taxon>Sphingomonadales</taxon>
        <taxon>Zymomonadaceae</taxon>
        <taxon>Zymomonas</taxon>
    </lineage>
</organism>
<feature type="transmembrane region" description="Helical" evidence="10">
    <location>
        <begin position="6"/>
        <end position="26"/>
    </location>
</feature>
<feature type="transmembrane region" description="Helical" evidence="10">
    <location>
        <begin position="126"/>
        <end position="148"/>
    </location>
</feature>
<evidence type="ECO:0000256" key="10">
    <source>
        <dbReference type="SAM" id="Phobius"/>
    </source>
</evidence>
<feature type="transmembrane region" description="Helical" evidence="10">
    <location>
        <begin position="33"/>
        <end position="52"/>
    </location>
</feature>
<dbReference type="HOGENOM" id="CLU_005126_9_3_5"/>
<feature type="transmembrane region" description="Helical" evidence="10">
    <location>
        <begin position="99"/>
        <end position="120"/>
    </location>
</feature>
<dbReference type="GO" id="GO:0006813">
    <property type="term" value="P:potassium ion transport"/>
    <property type="evidence" value="ECO:0007669"/>
    <property type="project" value="UniProtKB-KW"/>
</dbReference>
<dbReference type="PANTHER" id="PTHR46157">
    <property type="entry name" value="K(+) EFFLUX ANTIPORTER 3, CHLOROPLASTIC"/>
    <property type="match status" value="1"/>
</dbReference>
<sequence>MHMNSSLFSDSLVILGAAGLIIPAFARFRISPVIGFILAGAVLGPKALGSLVTEYPWLKHITISDPDGIEPFADFGIVLMLFSIGIELSFKRLWAMRQAVFGLGTGKLLGCGFLIGAGLYALGENWAGAIGMGLALSVSSTALVLPLVGTTGPVGKNAFAILLFEDLALVPIIFALGAMAPYGQDNRWDGLIATIWQGGATVIAILVLGRFALPTLFAQAARTKSAEVFLSISLLVVILASVATSAMGLSPIVGALTAGLLIAETDYHVEVEMVILPFQRLALGVFLLTVGMSLDLRLIMANWQALALGVAGVVLVKTLVTSTLLRLSHVRLATAVESGLLMSAPSETTLVILATARQAQLIMPSTAAFWEIVTAIGLTITPLLAKIGHKVSLKLTLREHNLTLPSNEEPIEDIENHTIVAGIGRVGKVIADVLTSEKKPYLAIDSDIDLVINAKRDGYHATFGDISNPVFIQQLGNKINAVVLAINDPVSMVNVVHRLHTIYPDLTIIARASDSRHAAQLFRAGATDIVAETLESSLRLAEATLISLGVSTGHAVAAIHDKRASMRENVLKAAEEGNMQAIRHTPSIMPEA</sequence>
<feature type="transmembrane region" description="Helical" evidence="10">
    <location>
        <begin position="229"/>
        <end position="262"/>
    </location>
</feature>
<dbReference type="eggNOG" id="COG1226">
    <property type="taxonomic scope" value="Bacteria"/>
</dbReference>
<dbReference type="GO" id="GO:1902600">
    <property type="term" value="P:proton transmembrane transport"/>
    <property type="evidence" value="ECO:0007669"/>
    <property type="project" value="InterPro"/>
</dbReference>
<dbReference type="InterPro" id="IPR003148">
    <property type="entry name" value="RCK_N"/>
</dbReference>
<keyword evidence="6" id="KW-0630">Potassium</keyword>
<dbReference type="Gene3D" id="3.40.50.720">
    <property type="entry name" value="NAD(P)-binding Rossmann-like Domain"/>
    <property type="match status" value="1"/>
</dbReference>
<dbReference type="InterPro" id="IPR006153">
    <property type="entry name" value="Cation/H_exchanger_TM"/>
</dbReference>
<evidence type="ECO:0000256" key="8">
    <source>
        <dbReference type="ARBA" id="ARBA00023065"/>
    </source>
</evidence>
<dbReference type="PROSITE" id="PS51201">
    <property type="entry name" value="RCK_N"/>
    <property type="match status" value="1"/>
</dbReference>
<feature type="transmembrane region" description="Helical" evidence="10">
    <location>
        <begin position="306"/>
        <end position="325"/>
    </location>
</feature>
<dbReference type="GeneID" id="79903997"/>
<feature type="transmembrane region" description="Helical" evidence="10">
    <location>
        <begin position="274"/>
        <end position="294"/>
    </location>
</feature>
<dbReference type="InterPro" id="IPR038770">
    <property type="entry name" value="Na+/solute_symporter_sf"/>
</dbReference>
<feature type="transmembrane region" description="Helical" evidence="10">
    <location>
        <begin position="195"/>
        <end position="217"/>
    </location>
</feature>
<dbReference type="Proteomes" id="UP000001494">
    <property type="component" value="Chromosome"/>
</dbReference>
<evidence type="ECO:0000256" key="7">
    <source>
        <dbReference type="ARBA" id="ARBA00022989"/>
    </source>
</evidence>
<evidence type="ECO:0000256" key="2">
    <source>
        <dbReference type="ARBA" id="ARBA00022448"/>
    </source>
</evidence>
<evidence type="ECO:0000256" key="5">
    <source>
        <dbReference type="ARBA" id="ARBA00022692"/>
    </source>
</evidence>
<evidence type="ECO:0000313" key="13">
    <source>
        <dbReference type="Proteomes" id="UP000001494"/>
    </source>
</evidence>
<name>A0A0H3FX25_ZYMMA</name>
<dbReference type="eggNOG" id="COG0475">
    <property type="taxonomic scope" value="Bacteria"/>
</dbReference>
<comment type="subcellular location">
    <subcellularLocation>
        <location evidence="1">Endomembrane system</location>
        <topology evidence="1">Multi-pass membrane protein</topology>
    </subcellularLocation>
</comment>
<reference evidence="12 13" key="1">
    <citation type="journal article" date="2011" name="J. Bacteriol.">
        <title>Genome sequence of the ethanol-producing Zymomonas mobilis subsp. mobilis lectotype strain ATCC 10988.</title>
        <authorList>
            <person name="Pappas K.M."/>
            <person name="Kouvelis V.N."/>
            <person name="Saunders E."/>
            <person name="Brettin T.S."/>
            <person name="Bruce D."/>
            <person name="Detter C."/>
            <person name="Balakireva M."/>
            <person name="Han C.S."/>
            <person name="Savvakis G."/>
            <person name="Kyrpides N.C."/>
            <person name="Typas M.A."/>
        </authorList>
    </citation>
    <scope>NUCLEOTIDE SEQUENCE [LARGE SCALE GENOMIC DNA]</scope>
    <source>
        <strain evidence="13">ATCC 10988 / DSM 424 / CCUG 17860 / LMG 404 / NCIMB 8938 / NRRL B-806 / ZM1</strain>
    </source>
</reference>
<keyword evidence="8" id="KW-0406">Ion transport</keyword>
<evidence type="ECO:0000256" key="3">
    <source>
        <dbReference type="ARBA" id="ARBA00022449"/>
    </source>
</evidence>
<keyword evidence="9 10" id="KW-0472">Membrane</keyword>
<dbReference type="RefSeq" id="WP_011240714.1">
    <property type="nucleotide sequence ID" value="NC_017262.1"/>
</dbReference>
<evidence type="ECO:0000256" key="6">
    <source>
        <dbReference type="ARBA" id="ARBA00022958"/>
    </source>
</evidence>
<dbReference type="SUPFAM" id="SSF51735">
    <property type="entry name" value="NAD(P)-binding Rossmann-fold domains"/>
    <property type="match status" value="1"/>
</dbReference>
<keyword evidence="4" id="KW-0633">Potassium transport</keyword>
<evidence type="ECO:0000313" key="12">
    <source>
        <dbReference type="EMBL" id="AEH62296.1"/>
    </source>
</evidence>
<dbReference type="GO" id="GO:0012505">
    <property type="term" value="C:endomembrane system"/>
    <property type="evidence" value="ECO:0007669"/>
    <property type="project" value="UniProtKB-SubCell"/>
</dbReference>
<dbReference type="EMBL" id="CP002850">
    <property type="protein sequence ID" value="AEH62296.1"/>
    <property type="molecule type" value="Genomic_DNA"/>
</dbReference>